<keyword evidence="2" id="KW-1133">Transmembrane helix</keyword>
<feature type="transmembrane region" description="Helical" evidence="2">
    <location>
        <begin position="230"/>
        <end position="249"/>
    </location>
</feature>
<feature type="domain" description="DUF7343" evidence="3">
    <location>
        <begin position="315"/>
        <end position="374"/>
    </location>
</feature>
<sequence>MAQSYAQFVVALILVLSLVGGSLALSEPVRAQTQPDVDTTVLRIEVHENTTATWELQIRTRLRTSDDEAEYRAFQRQFENDTDAYLGPFSDRLNGTVDAAGQATGREMNATGFEASTSLQSVPRQWGVVTYRFRWTNFAVERDGRLVVGDVFESGLFIAENDSLELVAPAGYRVASASPSTVEESENVLTWDGPESFADGEPSVTFEPKPVEEPSVKTTPSSTDSGIESVAGPLGIVFLVALVAAGAWWQQSSGPVESDDSSDGHHPGDGESADESANPDPGATRPANTPRNSSKPHDETEDGDESTTVGTGTIVTDEDRVRTLLREAGGRVRQKDVVAELDWSKSKVSRVLSRMEDDGTVEKLRLGRENVVELVSETDDDDDGETGA</sequence>
<name>A0A6A8G2N5_9EURY</name>
<evidence type="ECO:0000256" key="1">
    <source>
        <dbReference type="SAM" id="MobiDB-lite"/>
    </source>
</evidence>
<dbReference type="InterPro" id="IPR055769">
    <property type="entry name" value="DUF7345"/>
</dbReference>
<proteinExistence type="predicted"/>
<evidence type="ECO:0000259" key="4">
    <source>
        <dbReference type="Pfam" id="PF24036"/>
    </source>
</evidence>
<reference evidence="5 6" key="1">
    <citation type="submission" date="2019-11" db="EMBL/GenBank/DDBJ databases">
        <title>Whole genome sequence of Haloferax sp. MBLA0078.</title>
        <authorList>
            <person name="Seo M.-J."/>
            <person name="Cho E.-S."/>
        </authorList>
    </citation>
    <scope>NUCLEOTIDE SEQUENCE [LARGE SCALE GENOMIC DNA]</scope>
    <source>
        <strain evidence="5 6">MBLA0078</strain>
    </source>
</reference>
<evidence type="ECO:0000313" key="5">
    <source>
        <dbReference type="EMBL" id="MRW95351.1"/>
    </source>
</evidence>
<dbReference type="Gene3D" id="1.10.10.10">
    <property type="entry name" value="Winged helix-like DNA-binding domain superfamily/Winged helix DNA-binding domain"/>
    <property type="match status" value="1"/>
</dbReference>
<gene>
    <name evidence="5" type="ORF">GJR99_02035</name>
</gene>
<feature type="compositionally biased region" description="Polar residues" evidence="1">
    <location>
        <begin position="216"/>
        <end position="226"/>
    </location>
</feature>
<evidence type="ECO:0000256" key="2">
    <source>
        <dbReference type="SAM" id="Phobius"/>
    </source>
</evidence>
<dbReference type="InterPro" id="IPR036388">
    <property type="entry name" value="WH-like_DNA-bd_sf"/>
</dbReference>
<dbReference type="EMBL" id="WKJQ01000001">
    <property type="protein sequence ID" value="MRW95351.1"/>
    <property type="molecule type" value="Genomic_DNA"/>
</dbReference>
<dbReference type="SUPFAM" id="SSF46785">
    <property type="entry name" value="Winged helix' DNA-binding domain"/>
    <property type="match status" value="1"/>
</dbReference>
<evidence type="ECO:0000259" key="3">
    <source>
        <dbReference type="Pfam" id="PF24034"/>
    </source>
</evidence>
<organism evidence="5 6">
    <name type="scientific">Haloferax marinum</name>
    <dbReference type="NCBI Taxonomy" id="2666143"/>
    <lineage>
        <taxon>Archaea</taxon>
        <taxon>Methanobacteriati</taxon>
        <taxon>Methanobacteriota</taxon>
        <taxon>Stenosarchaea group</taxon>
        <taxon>Halobacteria</taxon>
        <taxon>Halobacteriales</taxon>
        <taxon>Haloferacaceae</taxon>
        <taxon>Haloferax</taxon>
    </lineage>
</organism>
<dbReference type="Pfam" id="PF24034">
    <property type="entry name" value="DUF7343"/>
    <property type="match status" value="1"/>
</dbReference>
<keyword evidence="2" id="KW-0472">Membrane</keyword>
<keyword evidence="6" id="KW-1185">Reference proteome</keyword>
<protein>
    <submittedName>
        <fullName evidence="5">MarR family transcriptional regulator</fullName>
    </submittedName>
</protein>
<dbReference type="InterPro" id="IPR036390">
    <property type="entry name" value="WH_DNA-bd_sf"/>
</dbReference>
<evidence type="ECO:0000313" key="6">
    <source>
        <dbReference type="Proteomes" id="UP000443423"/>
    </source>
</evidence>
<dbReference type="Pfam" id="PF24036">
    <property type="entry name" value="DUF7345"/>
    <property type="match status" value="1"/>
</dbReference>
<accession>A0A6A8G2N5</accession>
<dbReference type="RefSeq" id="WP_151109012.1">
    <property type="nucleotide sequence ID" value="NZ_WKJQ01000001.1"/>
</dbReference>
<dbReference type="OrthoDB" id="27885at2157"/>
<feature type="region of interest" description="Disordered" evidence="1">
    <location>
        <begin position="252"/>
        <end position="318"/>
    </location>
</feature>
<feature type="region of interest" description="Disordered" evidence="1">
    <location>
        <begin position="178"/>
        <end position="228"/>
    </location>
</feature>
<keyword evidence="2" id="KW-0812">Transmembrane</keyword>
<dbReference type="InterPro" id="IPR055767">
    <property type="entry name" value="DUF7343"/>
</dbReference>
<comment type="caution">
    <text evidence="5">The sequence shown here is derived from an EMBL/GenBank/DDBJ whole genome shotgun (WGS) entry which is preliminary data.</text>
</comment>
<dbReference type="AlphaFoldDB" id="A0A6A8G2N5"/>
<feature type="domain" description="DUF7345" evidence="4">
    <location>
        <begin position="43"/>
        <end position="172"/>
    </location>
</feature>
<dbReference type="Proteomes" id="UP000443423">
    <property type="component" value="Unassembled WGS sequence"/>
</dbReference>